<dbReference type="EMBL" id="CP071090">
    <property type="protein sequence ID" value="QSQ21286.1"/>
    <property type="molecule type" value="Genomic_DNA"/>
</dbReference>
<keyword evidence="4" id="KW-1185">Reference proteome</keyword>
<dbReference type="CDD" id="cd08899">
    <property type="entry name" value="SRPBCC_CalC_Aha1-like_6"/>
    <property type="match status" value="1"/>
</dbReference>
<dbReference type="RefSeq" id="WP_206722864.1">
    <property type="nucleotide sequence ID" value="NZ_CP071090.1"/>
</dbReference>
<sequence>MRHGTLTKKGDHVALRFERRLAHPPQKVWRALTENAELAHWFPARIDGPREAGAALSFVFPGENAAPMSGKLTVFDPPKVLEYMWEGERLRWELKPEGTGCLLVFTTIPSDRAQVTRDAQGWHFCIDNLEARLDGRPAAKHDKELFARLNAEYTARFGLGGFPAFLRSGANRVAASSLDIPGLEASVFDGVDGTQVVLCHATQDANTGERLQDFDEYLVVLEGSYVLSLNGNEMPLAAGSEFIVPKGARASGRYTAGTRTIHAFGGRGLKRAEAK</sequence>
<dbReference type="Gene3D" id="2.60.120.10">
    <property type="entry name" value="Jelly Rolls"/>
    <property type="match status" value="1"/>
</dbReference>
<dbReference type="InterPro" id="IPR023393">
    <property type="entry name" value="START-like_dom_sf"/>
</dbReference>
<dbReference type="InterPro" id="IPR014710">
    <property type="entry name" value="RmlC-like_jellyroll"/>
</dbReference>
<name>A0ABX7NV70_9BACT</name>
<reference evidence="3 4" key="1">
    <citation type="submission" date="2021-02" db="EMBL/GenBank/DDBJ databases">
        <title>De Novo genome assembly of isolated myxobacteria.</title>
        <authorList>
            <person name="Stevens D.C."/>
        </authorList>
    </citation>
    <scope>NUCLEOTIDE SEQUENCE [LARGE SCALE GENOMIC DNA]</scope>
    <source>
        <strain evidence="4">SCPEA02</strain>
    </source>
</reference>
<dbReference type="SUPFAM" id="SSF55961">
    <property type="entry name" value="Bet v1-like"/>
    <property type="match status" value="1"/>
</dbReference>
<dbReference type="InterPro" id="IPR011051">
    <property type="entry name" value="RmlC_Cupin_sf"/>
</dbReference>
<evidence type="ECO:0000256" key="1">
    <source>
        <dbReference type="ARBA" id="ARBA00006817"/>
    </source>
</evidence>
<dbReference type="Proteomes" id="UP000662747">
    <property type="component" value="Chromosome"/>
</dbReference>
<dbReference type="InterPro" id="IPR013538">
    <property type="entry name" value="ASHA1/2-like_C"/>
</dbReference>
<accession>A0ABX7NV70</accession>
<proteinExistence type="inferred from homology"/>
<dbReference type="SUPFAM" id="SSF51182">
    <property type="entry name" value="RmlC-like cupins"/>
    <property type="match status" value="1"/>
</dbReference>
<feature type="domain" description="Activator of Hsp90 ATPase homologue 1/2-like C-terminal" evidence="2">
    <location>
        <begin position="23"/>
        <end position="133"/>
    </location>
</feature>
<evidence type="ECO:0000259" key="2">
    <source>
        <dbReference type="Pfam" id="PF08327"/>
    </source>
</evidence>
<comment type="similarity">
    <text evidence="1">Belongs to the AHA1 family.</text>
</comment>
<dbReference type="Gene3D" id="3.30.530.20">
    <property type="match status" value="1"/>
</dbReference>
<protein>
    <submittedName>
        <fullName evidence="3">SRPBCC domain-containing protein</fullName>
    </submittedName>
</protein>
<dbReference type="Pfam" id="PF08327">
    <property type="entry name" value="AHSA1"/>
    <property type="match status" value="1"/>
</dbReference>
<gene>
    <name evidence="3" type="ORF">JY651_39870</name>
</gene>
<organism evidence="3 4">
    <name type="scientific">Pyxidicoccus parkwayensis</name>
    <dbReference type="NCBI Taxonomy" id="2813578"/>
    <lineage>
        <taxon>Bacteria</taxon>
        <taxon>Pseudomonadati</taxon>
        <taxon>Myxococcota</taxon>
        <taxon>Myxococcia</taxon>
        <taxon>Myxococcales</taxon>
        <taxon>Cystobacterineae</taxon>
        <taxon>Myxococcaceae</taxon>
        <taxon>Pyxidicoccus</taxon>
    </lineage>
</organism>
<evidence type="ECO:0000313" key="4">
    <source>
        <dbReference type="Proteomes" id="UP000662747"/>
    </source>
</evidence>
<evidence type="ECO:0000313" key="3">
    <source>
        <dbReference type="EMBL" id="QSQ21286.1"/>
    </source>
</evidence>